<evidence type="ECO:0000256" key="1">
    <source>
        <dbReference type="ARBA" id="ARBA00001947"/>
    </source>
</evidence>
<keyword evidence="19" id="KW-1185">Reference proteome</keyword>
<evidence type="ECO:0000256" key="14">
    <source>
        <dbReference type="ARBA" id="ARBA00023274"/>
    </source>
</evidence>
<keyword evidence="11" id="KW-0862">Zinc</keyword>
<evidence type="ECO:0000256" key="5">
    <source>
        <dbReference type="ARBA" id="ARBA00009083"/>
    </source>
</evidence>
<evidence type="ECO:0000256" key="15">
    <source>
        <dbReference type="ARBA" id="ARBA00035167"/>
    </source>
</evidence>
<dbReference type="Pfam" id="PF00096">
    <property type="entry name" value="zf-C2H2"/>
    <property type="match status" value="2"/>
</dbReference>
<keyword evidence="13" id="KW-0539">Nucleus</keyword>
<dbReference type="InterPro" id="IPR050888">
    <property type="entry name" value="ZnF_C2H2-type_TF"/>
</dbReference>
<dbReference type="InterPro" id="IPR001209">
    <property type="entry name" value="Ribosomal_uS14"/>
</dbReference>
<dbReference type="FunFam" id="3.30.160.60:FF:001102">
    <property type="entry name" value="Transcription factor IIIA"/>
    <property type="match status" value="1"/>
</dbReference>
<dbReference type="GO" id="GO:0040029">
    <property type="term" value="P:epigenetic regulation of gene expression"/>
    <property type="evidence" value="ECO:0007669"/>
    <property type="project" value="UniProtKB-ARBA"/>
</dbReference>
<comment type="subcellular location">
    <subcellularLocation>
        <location evidence="4">Cytoplasm</location>
        <location evidence="4">Cytosol</location>
    </subcellularLocation>
    <subcellularLocation>
        <location evidence="2">Nucleus</location>
    </subcellularLocation>
    <subcellularLocation>
        <location evidence="3">Rough endoplasmic reticulum</location>
    </subcellularLocation>
</comment>
<dbReference type="PROSITE" id="PS50157">
    <property type="entry name" value="ZINC_FINGER_C2H2_2"/>
    <property type="match status" value="5"/>
</dbReference>
<evidence type="ECO:0000256" key="4">
    <source>
        <dbReference type="ARBA" id="ARBA00004514"/>
    </source>
</evidence>
<dbReference type="GO" id="GO:0043565">
    <property type="term" value="F:sequence-specific DNA binding"/>
    <property type="evidence" value="ECO:0007669"/>
    <property type="project" value="UniProtKB-ARBA"/>
</dbReference>
<keyword evidence="10" id="KW-0256">Endoplasmic reticulum</keyword>
<evidence type="ECO:0000256" key="8">
    <source>
        <dbReference type="ARBA" id="ARBA00022737"/>
    </source>
</evidence>
<name>A0A1B0DHP2_PHLPP</name>
<evidence type="ECO:0000259" key="17">
    <source>
        <dbReference type="PROSITE" id="PS50157"/>
    </source>
</evidence>
<dbReference type="Gene3D" id="3.30.160.60">
    <property type="entry name" value="Classic Zinc Finger"/>
    <property type="match status" value="5"/>
</dbReference>
<dbReference type="GO" id="GO:1990904">
    <property type="term" value="C:ribonucleoprotein complex"/>
    <property type="evidence" value="ECO:0007669"/>
    <property type="project" value="UniProtKB-KW"/>
</dbReference>
<evidence type="ECO:0000313" key="18">
    <source>
        <dbReference type="EnsemblMetazoa" id="PPAI007676-PA"/>
    </source>
</evidence>
<feature type="domain" description="C2H2-type" evidence="17">
    <location>
        <begin position="99"/>
        <end position="126"/>
    </location>
</feature>
<dbReference type="InterPro" id="IPR036236">
    <property type="entry name" value="Znf_C2H2_sf"/>
</dbReference>
<evidence type="ECO:0000256" key="9">
    <source>
        <dbReference type="ARBA" id="ARBA00022771"/>
    </source>
</evidence>
<dbReference type="FunFam" id="3.30.160.60:FF:002770">
    <property type="entry name" value="ZNF256 isoform 1"/>
    <property type="match status" value="1"/>
</dbReference>
<comment type="similarity">
    <text evidence="5">Belongs to the universal ribosomal protein uS14 family.</text>
</comment>
<dbReference type="InterPro" id="IPR039744">
    <property type="entry name" value="RIbosomal_uS14_euk_arc"/>
</dbReference>
<evidence type="ECO:0000256" key="7">
    <source>
        <dbReference type="ARBA" id="ARBA00022723"/>
    </source>
</evidence>
<feature type="domain" description="C2H2-type" evidence="17">
    <location>
        <begin position="40"/>
        <end position="67"/>
    </location>
</feature>
<keyword evidence="12" id="KW-0689">Ribosomal protein</keyword>
<dbReference type="GO" id="GO:0005829">
    <property type="term" value="C:cytosol"/>
    <property type="evidence" value="ECO:0007669"/>
    <property type="project" value="UniProtKB-SubCell"/>
</dbReference>
<dbReference type="PROSITE" id="PS00028">
    <property type="entry name" value="ZINC_FINGER_C2H2_1"/>
    <property type="match status" value="5"/>
</dbReference>
<dbReference type="GO" id="GO:0003735">
    <property type="term" value="F:structural constituent of ribosome"/>
    <property type="evidence" value="ECO:0007669"/>
    <property type="project" value="InterPro"/>
</dbReference>
<dbReference type="GO" id="GO:0005634">
    <property type="term" value="C:nucleus"/>
    <property type="evidence" value="ECO:0007669"/>
    <property type="project" value="UniProtKB-SubCell"/>
</dbReference>
<protein>
    <recommendedName>
        <fullName evidence="15">Small ribosomal subunit protein uS14</fullName>
    </recommendedName>
    <alternativeName>
        <fullName evidence="16">40S ribosomal protein S29</fullName>
    </alternativeName>
</protein>
<dbReference type="GO" id="GO:0005791">
    <property type="term" value="C:rough endoplasmic reticulum"/>
    <property type="evidence" value="ECO:0007669"/>
    <property type="project" value="UniProtKB-SubCell"/>
</dbReference>
<evidence type="ECO:0000256" key="13">
    <source>
        <dbReference type="ARBA" id="ARBA00023242"/>
    </source>
</evidence>
<dbReference type="AlphaFoldDB" id="A0A1B0DHP2"/>
<dbReference type="EMBL" id="AJVK01061377">
    <property type="status" value="NOT_ANNOTATED_CDS"/>
    <property type="molecule type" value="Genomic_DNA"/>
</dbReference>
<keyword evidence="7" id="KW-0479">Metal-binding</keyword>
<dbReference type="SMART" id="SM00355">
    <property type="entry name" value="ZnF_C2H2"/>
    <property type="match status" value="6"/>
</dbReference>
<keyword evidence="8" id="KW-0677">Repeat</keyword>
<dbReference type="GO" id="GO:0000785">
    <property type="term" value="C:chromatin"/>
    <property type="evidence" value="ECO:0007669"/>
    <property type="project" value="UniProtKB-ARBA"/>
</dbReference>
<dbReference type="VEuPathDB" id="VectorBase:PPAPM1_005002"/>
<evidence type="ECO:0000313" key="19">
    <source>
        <dbReference type="Proteomes" id="UP000092462"/>
    </source>
</evidence>
<dbReference type="InterPro" id="IPR043140">
    <property type="entry name" value="Ribosomal_uS14_sf"/>
</dbReference>
<accession>A0A1B0DHP2</accession>
<comment type="cofactor">
    <cofactor evidence="1">
        <name>Zn(2+)</name>
        <dbReference type="ChEBI" id="CHEBI:29105"/>
    </cofactor>
</comment>
<dbReference type="FunFam" id="4.10.830.10:FF:000002">
    <property type="entry name" value="40S ribosomal protein S29"/>
    <property type="match status" value="1"/>
</dbReference>
<dbReference type="GO" id="GO:0003682">
    <property type="term" value="F:chromatin binding"/>
    <property type="evidence" value="ECO:0007669"/>
    <property type="project" value="UniProtKB-ARBA"/>
</dbReference>
<feature type="domain" description="C2H2-type" evidence="17">
    <location>
        <begin position="155"/>
        <end position="178"/>
    </location>
</feature>
<dbReference type="NCBIfam" id="NF004424">
    <property type="entry name" value="PRK05766.1"/>
    <property type="match status" value="1"/>
</dbReference>
<dbReference type="GO" id="GO:0006412">
    <property type="term" value="P:translation"/>
    <property type="evidence" value="ECO:0007669"/>
    <property type="project" value="InterPro"/>
</dbReference>
<dbReference type="VEuPathDB" id="VectorBase:PPAI007676"/>
<keyword evidence="9" id="KW-0863">Zinc-finger</keyword>
<dbReference type="GO" id="GO:0008270">
    <property type="term" value="F:zinc ion binding"/>
    <property type="evidence" value="ECO:0007669"/>
    <property type="project" value="UniProtKB-KW"/>
</dbReference>
<feature type="domain" description="C2H2-type" evidence="17">
    <location>
        <begin position="127"/>
        <end position="154"/>
    </location>
</feature>
<evidence type="ECO:0000256" key="6">
    <source>
        <dbReference type="ARBA" id="ARBA00011542"/>
    </source>
</evidence>
<comment type="subunit">
    <text evidence="6">Component of the 40S small ribosomal subunit.</text>
</comment>
<proteinExistence type="inferred from homology"/>
<dbReference type="GO" id="GO:0005840">
    <property type="term" value="C:ribosome"/>
    <property type="evidence" value="ECO:0007669"/>
    <property type="project" value="UniProtKB-KW"/>
</dbReference>
<dbReference type="Pfam" id="PF00253">
    <property type="entry name" value="Ribosomal_S14"/>
    <property type="match status" value="1"/>
</dbReference>
<evidence type="ECO:0000256" key="12">
    <source>
        <dbReference type="ARBA" id="ARBA00022980"/>
    </source>
</evidence>
<evidence type="ECO:0000256" key="2">
    <source>
        <dbReference type="ARBA" id="ARBA00004123"/>
    </source>
</evidence>
<evidence type="ECO:0000256" key="10">
    <source>
        <dbReference type="ARBA" id="ARBA00022824"/>
    </source>
</evidence>
<feature type="domain" description="C2H2-type" evidence="17">
    <location>
        <begin position="68"/>
        <end position="98"/>
    </location>
</feature>
<dbReference type="EnsemblMetazoa" id="PPAI007676-RA">
    <property type="protein sequence ID" value="PPAI007676-PA"/>
    <property type="gene ID" value="PPAI007676"/>
</dbReference>
<sequence length="261" mass="30562">MVLCECCGFHFTTASEFMHHYQEKHLRKPKKEVLPKCRQYLCDVCGKSYTQSSHLWQHLRFHRGVKPFECREEGCSRRFTIRPDLNDHIRKCHTGERPYHCLVCGKRFLTGSVYYQHRLIHRGERRYGCEECGKRFYRADALKNHQRIHTGEKPFACNFCSKKFRQRGDRDKHIKARHGAIDCGVNWGGGEFRANSDSVFIGNLPLPKAMFAPLLADIDAEQSSEIRACSNRHGLIRKYGLNLCRQCFREYANDIGFKKLD</sequence>
<dbReference type="InterPro" id="IPR013087">
    <property type="entry name" value="Znf_C2H2_type"/>
</dbReference>
<dbReference type="Proteomes" id="UP000092462">
    <property type="component" value="Unassembled WGS sequence"/>
</dbReference>
<keyword evidence="14" id="KW-0687">Ribonucleoprotein</keyword>
<organism evidence="18 19">
    <name type="scientific">Phlebotomus papatasi</name>
    <name type="common">Sandfly</name>
    <dbReference type="NCBI Taxonomy" id="29031"/>
    <lineage>
        <taxon>Eukaryota</taxon>
        <taxon>Metazoa</taxon>
        <taxon>Ecdysozoa</taxon>
        <taxon>Arthropoda</taxon>
        <taxon>Hexapoda</taxon>
        <taxon>Insecta</taxon>
        <taxon>Pterygota</taxon>
        <taxon>Neoptera</taxon>
        <taxon>Endopterygota</taxon>
        <taxon>Diptera</taxon>
        <taxon>Nematocera</taxon>
        <taxon>Psychodoidea</taxon>
        <taxon>Psychodidae</taxon>
        <taxon>Phlebotomus</taxon>
        <taxon>Phlebotomus</taxon>
    </lineage>
</organism>
<dbReference type="Gene3D" id="4.10.830.10">
    <property type="entry name" value="30s Ribosomal Protein S14, Chain N"/>
    <property type="match status" value="1"/>
</dbReference>
<dbReference type="PANTHER" id="PTHR24406">
    <property type="entry name" value="TRANSCRIPTIONAL REPRESSOR CTCFL-RELATED"/>
    <property type="match status" value="1"/>
</dbReference>
<dbReference type="SUPFAM" id="SSF57667">
    <property type="entry name" value="beta-beta-alpha zinc fingers"/>
    <property type="match status" value="2"/>
</dbReference>
<dbReference type="FunFam" id="3.30.160.60:FF:000690">
    <property type="entry name" value="Zinc finger protein 354C"/>
    <property type="match status" value="1"/>
</dbReference>
<evidence type="ECO:0000256" key="11">
    <source>
        <dbReference type="ARBA" id="ARBA00022833"/>
    </source>
</evidence>
<dbReference type="FunFam" id="3.30.160.60:FF:001498">
    <property type="entry name" value="Zinc finger protein 404"/>
    <property type="match status" value="1"/>
</dbReference>
<reference evidence="18" key="1">
    <citation type="submission" date="2022-08" db="UniProtKB">
        <authorList>
            <consortium name="EnsemblMetazoa"/>
        </authorList>
    </citation>
    <scope>IDENTIFICATION</scope>
    <source>
        <strain evidence="18">Israel</strain>
    </source>
</reference>
<dbReference type="FunFam" id="3.30.160.60:FF:000100">
    <property type="entry name" value="Zinc finger 45-like"/>
    <property type="match status" value="1"/>
</dbReference>
<evidence type="ECO:0000256" key="16">
    <source>
        <dbReference type="ARBA" id="ARBA00035455"/>
    </source>
</evidence>
<evidence type="ECO:0000256" key="3">
    <source>
        <dbReference type="ARBA" id="ARBA00004427"/>
    </source>
</evidence>